<dbReference type="GO" id="GO:0000155">
    <property type="term" value="F:phosphorelay sensor kinase activity"/>
    <property type="evidence" value="ECO:0007669"/>
    <property type="project" value="InterPro"/>
</dbReference>
<dbReference type="CDD" id="cd00082">
    <property type="entry name" value="HisKA"/>
    <property type="match status" value="1"/>
</dbReference>
<dbReference type="InterPro" id="IPR050351">
    <property type="entry name" value="BphY/WalK/GraS-like"/>
</dbReference>
<dbReference type="InterPro" id="IPR005467">
    <property type="entry name" value="His_kinase_dom"/>
</dbReference>
<dbReference type="Proteomes" id="UP000244925">
    <property type="component" value="Unassembled WGS sequence"/>
</dbReference>
<comment type="caution">
    <text evidence="16">The sequence shown here is derived from an EMBL/GenBank/DDBJ whole genome shotgun (WGS) entry which is preliminary data.</text>
</comment>
<dbReference type="SUPFAM" id="SSF55785">
    <property type="entry name" value="PYP-like sensor domain (PAS domain)"/>
    <property type="match status" value="1"/>
</dbReference>
<evidence type="ECO:0000256" key="7">
    <source>
        <dbReference type="ARBA" id="ARBA00022741"/>
    </source>
</evidence>
<dbReference type="PANTHER" id="PTHR42878">
    <property type="entry name" value="TWO-COMPONENT HISTIDINE KINASE"/>
    <property type="match status" value="1"/>
</dbReference>
<evidence type="ECO:0000256" key="2">
    <source>
        <dbReference type="ARBA" id="ARBA00004141"/>
    </source>
</evidence>
<dbReference type="GO" id="GO:0007234">
    <property type="term" value="P:osmosensory signaling via phosphorelay pathway"/>
    <property type="evidence" value="ECO:0007669"/>
    <property type="project" value="TreeGrafter"/>
</dbReference>
<dbReference type="PANTHER" id="PTHR42878:SF7">
    <property type="entry name" value="SENSOR HISTIDINE KINASE GLRK"/>
    <property type="match status" value="1"/>
</dbReference>
<organism evidence="16 17">
    <name type="scientific">Paramuribaculum intestinale</name>
    <dbReference type="NCBI Taxonomy" id="2094151"/>
    <lineage>
        <taxon>Bacteria</taxon>
        <taxon>Pseudomonadati</taxon>
        <taxon>Bacteroidota</taxon>
        <taxon>Bacteroidia</taxon>
        <taxon>Bacteroidales</taxon>
        <taxon>Muribaculaceae</taxon>
        <taxon>Paramuribaculum</taxon>
    </lineage>
</organism>
<keyword evidence="12 13" id="KW-0472">Membrane</keyword>
<dbReference type="Gene3D" id="3.30.450.20">
    <property type="entry name" value="PAS domain"/>
    <property type="match status" value="1"/>
</dbReference>
<keyword evidence="17" id="KW-1185">Reference proteome</keyword>
<name>A0A2V1J119_9BACT</name>
<dbReference type="SUPFAM" id="SSF55874">
    <property type="entry name" value="ATPase domain of HSP90 chaperone/DNA topoisomerase II/histidine kinase"/>
    <property type="match status" value="1"/>
</dbReference>
<dbReference type="InterPro" id="IPR003594">
    <property type="entry name" value="HATPase_dom"/>
</dbReference>
<dbReference type="PROSITE" id="PS50109">
    <property type="entry name" value="HIS_KIN"/>
    <property type="match status" value="1"/>
</dbReference>
<evidence type="ECO:0000256" key="3">
    <source>
        <dbReference type="ARBA" id="ARBA00012438"/>
    </source>
</evidence>
<accession>A0A2V1J119</accession>
<gene>
    <name evidence="16" type="ORF">C5O25_00360</name>
</gene>
<dbReference type="PROSITE" id="PS50112">
    <property type="entry name" value="PAS"/>
    <property type="match status" value="1"/>
</dbReference>
<evidence type="ECO:0000313" key="16">
    <source>
        <dbReference type="EMBL" id="PWB09695.1"/>
    </source>
</evidence>
<feature type="domain" description="Histidine kinase" evidence="14">
    <location>
        <begin position="247"/>
        <end position="452"/>
    </location>
</feature>
<reference evidence="17" key="1">
    <citation type="submission" date="2018-02" db="EMBL/GenBank/DDBJ databases">
        <authorList>
            <person name="Clavel T."/>
            <person name="Strowig T."/>
        </authorList>
    </citation>
    <scope>NUCLEOTIDE SEQUENCE [LARGE SCALE GENOMIC DNA]</scope>
    <source>
        <strain evidence="17">DSM 100764</strain>
    </source>
</reference>
<dbReference type="Gene3D" id="1.10.287.130">
    <property type="match status" value="1"/>
</dbReference>
<evidence type="ECO:0000313" key="17">
    <source>
        <dbReference type="Proteomes" id="UP000244925"/>
    </source>
</evidence>
<keyword evidence="6 13" id="KW-0812">Transmembrane</keyword>
<evidence type="ECO:0000256" key="9">
    <source>
        <dbReference type="ARBA" id="ARBA00022840"/>
    </source>
</evidence>
<dbReference type="InterPro" id="IPR036890">
    <property type="entry name" value="HATPase_C_sf"/>
</dbReference>
<dbReference type="Pfam" id="PF13188">
    <property type="entry name" value="PAS_8"/>
    <property type="match status" value="1"/>
</dbReference>
<dbReference type="EC" id="2.7.13.3" evidence="3"/>
<evidence type="ECO:0000256" key="10">
    <source>
        <dbReference type="ARBA" id="ARBA00022989"/>
    </source>
</evidence>
<dbReference type="SUPFAM" id="SSF47384">
    <property type="entry name" value="Homodimeric domain of signal transducing histidine kinase"/>
    <property type="match status" value="1"/>
</dbReference>
<dbReference type="AlphaFoldDB" id="A0A2V1J119"/>
<evidence type="ECO:0000256" key="6">
    <source>
        <dbReference type="ARBA" id="ARBA00022692"/>
    </source>
</evidence>
<keyword evidence="8" id="KW-0418">Kinase</keyword>
<dbReference type="GO" id="GO:0005524">
    <property type="term" value="F:ATP binding"/>
    <property type="evidence" value="ECO:0007669"/>
    <property type="project" value="UniProtKB-KW"/>
</dbReference>
<keyword evidence="9" id="KW-0067">ATP-binding</keyword>
<keyword evidence="7" id="KW-0547">Nucleotide-binding</keyword>
<feature type="transmembrane region" description="Helical" evidence="13">
    <location>
        <begin position="55"/>
        <end position="73"/>
    </location>
</feature>
<evidence type="ECO:0000256" key="8">
    <source>
        <dbReference type="ARBA" id="ARBA00022777"/>
    </source>
</evidence>
<evidence type="ECO:0000256" key="4">
    <source>
        <dbReference type="ARBA" id="ARBA00022553"/>
    </source>
</evidence>
<proteinExistence type="predicted"/>
<keyword evidence="10 13" id="KW-1133">Transmembrane helix</keyword>
<dbReference type="SMART" id="SM00387">
    <property type="entry name" value="HATPase_c"/>
    <property type="match status" value="1"/>
</dbReference>
<dbReference type="GO" id="GO:0030295">
    <property type="term" value="F:protein kinase activator activity"/>
    <property type="evidence" value="ECO:0007669"/>
    <property type="project" value="TreeGrafter"/>
</dbReference>
<feature type="domain" description="PAS" evidence="15">
    <location>
        <begin position="127"/>
        <end position="165"/>
    </location>
</feature>
<evidence type="ECO:0000256" key="1">
    <source>
        <dbReference type="ARBA" id="ARBA00000085"/>
    </source>
</evidence>
<dbReference type="Pfam" id="PF02518">
    <property type="entry name" value="HATPase_c"/>
    <property type="match status" value="1"/>
</dbReference>
<evidence type="ECO:0000259" key="15">
    <source>
        <dbReference type="PROSITE" id="PS50112"/>
    </source>
</evidence>
<dbReference type="InterPro" id="IPR035965">
    <property type="entry name" value="PAS-like_dom_sf"/>
</dbReference>
<dbReference type="EMBL" id="PUBV01000001">
    <property type="protein sequence ID" value="PWB09695.1"/>
    <property type="molecule type" value="Genomic_DNA"/>
</dbReference>
<evidence type="ECO:0000259" key="14">
    <source>
        <dbReference type="PROSITE" id="PS50109"/>
    </source>
</evidence>
<sequence length="452" mass="49719">MQRQSQCGSTAARHHPTDTLQQNATLRSMKKLWISIALLVIASGLAGALLKSGEWIFGLISMAFVAWATRNVFVKTTRERRAVGLLLDALRNDDYSRRITGLSEETALQLYDIAGILRKLKKNAVEQELVHSTILRHISSGVILVDSRGYVLMANDKALEILGVSVLTHIDRLQECAPDIARSIIEMPSGGECRKDIGDGCSGRRVLHIHARVLEVAEKTLTTIVITDISREIERNETESWIRLTRMLVHEINNSLTPIVSIADMLKEESDSDEAVRGLSAISRICGDIKEFVNGVRSFSHIAEPSMRLVEIRPLLEDILQSCQGAGNADVSIVCDGSVMAWTDPALLGRAVGNVVLNAFQVMETVVTPRLYIRVRVSADENVVIDVSNNGPRISDAVANDIFVPFFTTRSDGQGIGLALSRRIMIALGGNLSFVPYSASDSDLTTFRFEIR</sequence>
<dbReference type="InterPro" id="IPR004358">
    <property type="entry name" value="Sig_transdc_His_kin-like_C"/>
</dbReference>
<dbReference type="GO" id="GO:0000156">
    <property type="term" value="F:phosphorelay response regulator activity"/>
    <property type="evidence" value="ECO:0007669"/>
    <property type="project" value="TreeGrafter"/>
</dbReference>
<dbReference type="GO" id="GO:0016020">
    <property type="term" value="C:membrane"/>
    <property type="evidence" value="ECO:0007669"/>
    <property type="project" value="UniProtKB-SubCell"/>
</dbReference>
<keyword evidence="5" id="KW-0808">Transferase</keyword>
<comment type="subcellular location">
    <subcellularLocation>
        <location evidence="2">Membrane</location>
        <topology evidence="2">Multi-pass membrane protein</topology>
    </subcellularLocation>
</comment>
<dbReference type="InterPro" id="IPR000014">
    <property type="entry name" value="PAS"/>
</dbReference>
<dbReference type="Gene3D" id="3.30.565.10">
    <property type="entry name" value="Histidine kinase-like ATPase, C-terminal domain"/>
    <property type="match status" value="1"/>
</dbReference>
<keyword evidence="11" id="KW-0902">Two-component regulatory system</keyword>
<keyword evidence="4" id="KW-0597">Phosphoprotein</keyword>
<dbReference type="InterPro" id="IPR003661">
    <property type="entry name" value="HisK_dim/P_dom"/>
</dbReference>
<evidence type="ECO:0000256" key="13">
    <source>
        <dbReference type="SAM" id="Phobius"/>
    </source>
</evidence>
<evidence type="ECO:0000256" key="5">
    <source>
        <dbReference type="ARBA" id="ARBA00022679"/>
    </source>
</evidence>
<evidence type="ECO:0000256" key="11">
    <source>
        <dbReference type="ARBA" id="ARBA00023012"/>
    </source>
</evidence>
<protein>
    <recommendedName>
        <fullName evidence="3">histidine kinase</fullName>
        <ecNumber evidence="3">2.7.13.3</ecNumber>
    </recommendedName>
</protein>
<feature type="transmembrane region" description="Helical" evidence="13">
    <location>
        <begin position="32"/>
        <end position="49"/>
    </location>
</feature>
<evidence type="ECO:0000256" key="12">
    <source>
        <dbReference type="ARBA" id="ARBA00023136"/>
    </source>
</evidence>
<comment type="catalytic activity">
    <reaction evidence="1">
        <text>ATP + protein L-histidine = ADP + protein N-phospho-L-histidine.</text>
        <dbReference type="EC" id="2.7.13.3"/>
    </reaction>
</comment>
<dbReference type="InterPro" id="IPR036097">
    <property type="entry name" value="HisK_dim/P_sf"/>
</dbReference>
<dbReference type="PRINTS" id="PR00344">
    <property type="entry name" value="BCTRLSENSOR"/>
</dbReference>